<feature type="repeat" description="ANK" evidence="1">
    <location>
        <begin position="563"/>
        <end position="595"/>
    </location>
</feature>
<accession>A0A2G7FJA5</accession>
<dbReference type="PROSITE" id="PS50088">
    <property type="entry name" value="ANK_REPEAT"/>
    <property type="match status" value="8"/>
</dbReference>
<feature type="repeat" description="ANK" evidence="1">
    <location>
        <begin position="695"/>
        <end position="727"/>
    </location>
</feature>
<dbReference type="InterPro" id="IPR036770">
    <property type="entry name" value="Ankyrin_rpt-contain_sf"/>
</dbReference>
<dbReference type="PROSITE" id="PS50297">
    <property type="entry name" value="ANK_REP_REGION"/>
    <property type="match status" value="8"/>
</dbReference>
<evidence type="ECO:0000313" key="5">
    <source>
        <dbReference type="Proteomes" id="UP000231358"/>
    </source>
</evidence>
<dbReference type="PANTHER" id="PTHR10622">
    <property type="entry name" value="HET DOMAIN-CONTAINING PROTEIN"/>
    <property type="match status" value="1"/>
</dbReference>
<name>A0A2G7FJA5_9EURO</name>
<dbReference type="Proteomes" id="UP000231358">
    <property type="component" value="Unassembled WGS sequence"/>
</dbReference>
<dbReference type="SMART" id="SM00248">
    <property type="entry name" value="ANK"/>
    <property type="match status" value="11"/>
</dbReference>
<feature type="repeat" description="ANK" evidence="1">
    <location>
        <begin position="464"/>
        <end position="496"/>
    </location>
</feature>
<dbReference type="InterPro" id="IPR002110">
    <property type="entry name" value="Ankyrin_rpt"/>
</dbReference>
<evidence type="ECO:0000259" key="3">
    <source>
        <dbReference type="Pfam" id="PF26640"/>
    </source>
</evidence>
<protein>
    <submittedName>
        <fullName evidence="4">Ankyrin repeat-containing protein</fullName>
    </submittedName>
</protein>
<gene>
    <name evidence="4" type="ORF">AARAC_004787</name>
</gene>
<dbReference type="InterPro" id="IPR010730">
    <property type="entry name" value="HET"/>
</dbReference>
<dbReference type="InterPro" id="IPR058525">
    <property type="entry name" value="DUF8212"/>
</dbReference>
<feature type="repeat" description="ANK" evidence="1">
    <location>
        <begin position="662"/>
        <end position="694"/>
    </location>
</feature>
<feature type="repeat" description="ANK" evidence="1">
    <location>
        <begin position="530"/>
        <end position="562"/>
    </location>
</feature>
<feature type="repeat" description="ANK" evidence="1">
    <location>
        <begin position="596"/>
        <end position="628"/>
    </location>
</feature>
<comment type="caution">
    <text evidence="4">The sequence shown here is derived from an EMBL/GenBank/DDBJ whole genome shotgun (WGS) entry which is preliminary data.</text>
</comment>
<dbReference type="Gene3D" id="1.25.40.20">
    <property type="entry name" value="Ankyrin repeat-containing domain"/>
    <property type="match status" value="5"/>
</dbReference>
<dbReference type="Pfam" id="PF26640">
    <property type="entry name" value="DUF8212"/>
    <property type="match status" value="1"/>
</dbReference>
<dbReference type="STRING" id="656916.A0A2G7FJA5"/>
<feature type="domain" description="DUF8212" evidence="3">
    <location>
        <begin position="222"/>
        <end position="246"/>
    </location>
</feature>
<dbReference type="Pfam" id="PF12796">
    <property type="entry name" value="Ank_2"/>
    <property type="match status" value="3"/>
</dbReference>
<feature type="repeat" description="ANK" evidence="1">
    <location>
        <begin position="629"/>
        <end position="661"/>
    </location>
</feature>
<evidence type="ECO:0000259" key="2">
    <source>
        <dbReference type="Pfam" id="PF06985"/>
    </source>
</evidence>
<dbReference type="SUPFAM" id="SSF48403">
    <property type="entry name" value="Ankyrin repeat"/>
    <property type="match status" value="1"/>
</dbReference>
<proteinExistence type="predicted"/>
<dbReference type="PRINTS" id="PR01415">
    <property type="entry name" value="ANKYRIN"/>
</dbReference>
<feature type="repeat" description="ANK" evidence="1">
    <location>
        <begin position="497"/>
        <end position="529"/>
    </location>
</feature>
<sequence>MRLLHTEESHTRNFEIIEFTDDRIPPYAILSHTWEGGEVTFQDMHADQLHTKHKKGYSKIQRCCHLAKTEGFEYVWIDSCCIDKTSSAELSEAINSMYRWYQEAEVCYAYLADVPSKEFKESRWFTRGWTLQELIAPTKLIFLDGNWKGLGSKADLQQAISECTRIPVGVLSGDEDIESFSIAQRMSWAAERVTTRVEDRAYSLLGIFGVNIPLIYGERETAFIRLQEEIMRISDDHSLFAWRSPDNRGGLLATSPASFIGSHNIVRFNPFDPFNAPFAGTSTGINLTIRFMGIGPRGLGLAILHCKEEGEGDRLIALYVRDSEFLTMERFKRVHSKDFNQFDLRKYRPSQYPMRQMIIQAGRLTRHRKSKDCRKWDNITPEIYSDATLMTLMAFEEPSALKQAAERGLEDIVWLLLTRSDVEGDCRGPGGLTPLMHASRNGHETVAKMLVARRDVIADSTDDEGRTPLWWAAEAGHEAIVKMLVEKGIAIEGRDRDGWTPLTIASKNGHEGTVGLLLDKGAAIEEQDLRGDTLLSAAVWGGYETIVKVLLDKGANIEIQDREGRTPLILAAWTGHENIVRVLLEKGAVVEIQDQAGRTPLFLAIWAGYENIVRVLLEKGAVVEARDQSGKTPLLGAADRKHEAVGRVLLENGADIEARDAHSQTALLLAAWHGRDTFAKMLLENGANIEARDKQNETALFLAVRKGHITIVKLLLQHGAEANICNSSGRTPMAIAKLEGQKAIVELLRERLSSHAYRNSLSIAVGRFLAPKPPNRGL</sequence>
<dbReference type="PANTHER" id="PTHR10622:SF10">
    <property type="entry name" value="HET DOMAIN-CONTAINING PROTEIN"/>
    <property type="match status" value="1"/>
</dbReference>
<dbReference type="AlphaFoldDB" id="A0A2G7FJA5"/>
<keyword evidence="5" id="KW-1185">Reference proteome</keyword>
<reference evidence="4 5" key="1">
    <citation type="submission" date="2017-05" db="EMBL/GenBank/DDBJ databases">
        <title>Genome sequence for an aflatoxigenic pathogen of Argentinian peanut, Aspergillus arachidicola.</title>
        <authorList>
            <person name="Moore G."/>
            <person name="Beltz S.B."/>
            <person name="Mack B.M."/>
        </authorList>
    </citation>
    <scope>NUCLEOTIDE SEQUENCE [LARGE SCALE GENOMIC DNA]</scope>
    <source>
        <strain evidence="4 5">CBS 117610</strain>
    </source>
</reference>
<evidence type="ECO:0000313" key="4">
    <source>
        <dbReference type="EMBL" id="PIG80385.1"/>
    </source>
</evidence>
<keyword evidence="1" id="KW-0040">ANK repeat</keyword>
<evidence type="ECO:0000256" key="1">
    <source>
        <dbReference type="PROSITE-ProRule" id="PRU00023"/>
    </source>
</evidence>
<dbReference type="Pfam" id="PF06985">
    <property type="entry name" value="HET"/>
    <property type="match status" value="1"/>
</dbReference>
<dbReference type="EMBL" id="NEXV01000614">
    <property type="protein sequence ID" value="PIG80385.1"/>
    <property type="molecule type" value="Genomic_DNA"/>
</dbReference>
<organism evidence="4 5">
    <name type="scientific">Aspergillus arachidicola</name>
    <dbReference type="NCBI Taxonomy" id="656916"/>
    <lineage>
        <taxon>Eukaryota</taxon>
        <taxon>Fungi</taxon>
        <taxon>Dikarya</taxon>
        <taxon>Ascomycota</taxon>
        <taxon>Pezizomycotina</taxon>
        <taxon>Eurotiomycetes</taxon>
        <taxon>Eurotiomycetidae</taxon>
        <taxon>Eurotiales</taxon>
        <taxon>Aspergillaceae</taxon>
        <taxon>Aspergillus</taxon>
        <taxon>Aspergillus subgen. Circumdati</taxon>
    </lineage>
</organism>
<feature type="domain" description="Heterokaryon incompatibility" evidence="2">
    <location>
        <begin position="27"/>
        <end position="113"/>
    </location>
</feature>
<dbReference type="Pfam" id="PF00023">
    <property type="entry name" value="Ank"/>
    <property type="match status" value="2"/>
</dbReference>